<reference evidence="2 3" key="1">
    <citation type="submission" date="2024-02" db="EMBL/GenBank/DDBJ databases">
        <authorList>
            <person name="Chen Y."/>
            <person name="Shah S."/>
            <person name="Dougan E. K."/>
            <person name="Thang M."/>
            <person name="Chan C."/>
        </authorList>
    </citation>
    <scope>NUCLEOTIDE SEQUENCE [LARGE SCALE GENOMIC DNA]</scope>
</reference>
<evidence type="ECO:0000313" key="3">
    <source>
        <dbReference type="Proteomes" id="UP001642464"/>
    </source>
</evidence>
<name>A0ABP0MSG4_9DINO</name>
<dbReference type="EMBL" id="CAXAMM010023436">
    <property type="protein sequence ID" value="CAK9053627.1"/>
    <property type="molecule type" value="Genomic_DNA"/>
</dbReference>
<evidence type="ECO:0000256" key="1">
    <source>
        <dbReference type="SAM" id="MobiDB-lite"/>
    </source>
</evidence>
<accession>A0ABP0MSG4</accession>
<keyword evidence="3" id="KW-1185">Reference proteome</keyword>
<feature type="region of interest" description="Disordered" evidence="1">
    <location>
        <begin position="270"/>
        <end position="297"/>
    </location>
</feature>
<protein>
    <submittedName>
        <fullName evidence="2">Uncharacterized protein</fullName>
    </submittedName>
</protein>
<dbReference type="Proteomes" id="UP001642464">
    <property type="component" value="Unassembled WGS sequence"/>
</dbReference>
<proteinExistence type="predicted"/>
<evidence type="ECO:0000313" key="2">
    <source>
        <dbReference type="EMBL" id="CAK9053627.1"/>
    </source>
</evidence>
<gene>
    <name evidence="2" type="ORF">SCF082_LOCUS29195</name>
</gene>
<feature type="compositionally biased region" description="Basic residues" evidence="1">
    <location>
        <begin position="273"/>
        <end position="297"/>
    </location>
</feature>
<comment type="caution">
    <text evidence="2">The sequence shown here is derived from an EMBL/GenBank/DDBJ whole genome shotgun (WGS) entry which is preliminary data.</text>
</comment>
<organism evidence="2 3">
    <name type="scientific">Durusdinium trenchii</name>
    <dbReference type="NCBI Taxonomy" id="1381693"/>
    <lineage>
        <taxon>Eukaryota</taxon>
        <taxon>Sar</taxon>
        <taxon>Alveolata</taxon>
        <taxon>Dinophyceae</taxon>
        <taxon>Suessiales</taxon>
        <taxon>Symbiodiniaceae</taxon>
        <taxon>Durusdinium</taxon>
    </lineage>
</organism>
<sequence>MHPHGRLPVKASQGGHTGILVVDEDIEGSGSAQGPQICCQRPCLPMGQDRRSSAPYFRWVDWRKSACCALMIKLREELVFFQHSVGHQTKTLLDAYHNFQQCSEQLHDLQLILAGPSYSQALVELQVLFEDASRHLRDVMNVVVSRGSSRVVNIMDEYFSSIMPNYFTQFQEGFANSNLGLSLDLRAKDWPQLLAESTSSRFDQGQFYALCLSLVRGLTSIRSDMNTKAVTDAISFFDHGSHVVISAEADKQKWEADAAVKAAVKASTAKGRPAAHIRTLKGKPAARKVPAKKSPQK</sequence>